<sequence length="268" mass="29936">MDIRADFLGVVSAMTRFVREVASVCIYIKVSNAACSQSDTALRQFGLELNELLAAMVVIDRYAFIGKMAIFLLAGSQGRKLDADGRNVAQLYTPNYTQLRAPDIKYPLRRSPSAGPGAQLAEPGAQLPLEMRTTIGTALECLLTLKRSNEETCAAFEQGLQAMCPSDPDGNSVYWYHTRRVQQFGLLVPDTFPDTSTFIYNRNVFHITWITHEYPPRRGITLVPHLDWLSKIPIMLPSPVPSDIYIDGISEFLEKMLKEGQDKGKCRA</sequence>
<dbReference type="AlphaFoldDB" id="A0AAD7GUD9"/>
<dbReference type="EMBL" id="JARKIE010000008">
    <property type="protein sequence ID" value="KAJ7705432.1"/>
    <property type="molecule type" value="Genomic_DNA"/>
</dbReference>
<comment type="caution">
    <text evidence="1">The sequence shown here is derived from an EMBL/GenBank/DDBJ whole genome shotgun (WGS) entry which is preliminary data.</text>
</comment>
<proteinExistence type="predicted"/>
<gene>
    <name evidence="1" type="ORF">B0H17DRAFT_1037938</name>
</gene>
<protein>
    <submittedName>
        <fullName evidence="1">Uncharacterized protein</fullName>
    </submittedName>
</protein>
<accession>A0AAD7GUD9</accession>
<evidence type="ECO:0000313" key="2">
    <source>
        <dbReference type="Proteomes" id="UP001221757"/>
    </source>
</evidence>
<reference evidence="1" key="1">
    <citation type="submission" date="2023-03" db="EMBL/GenBank/DDBJ databases">
        <title>Massive genome expansion in bonnet fungi (Mycena s.s.) driven by repeated elements and novel gene families across ecological guilds.</title>
        <authorList>
            <consortium name="Lawrence Berkeley National Laboratory"/>
            <person name="Harder C.B."/>
            <person name="Miyauchi S."/>
            <person name="Viragh M."/>
            <person name="Kuo A."/>
            <person name="Thoen E."/>
            <person name="Andreopoulos B."/>
            <person name="Lu D."/>
            <person name="Skrede I."/>
            <person name="Drula E."/>
            <person name="Henrissat B."/>
            <person name="Morin E."/>
            <person name="Kohler A."/>
            <person name="Barry K."/>
            <person name="LaButti K."/>
            <person name="Morin E."/>
            <person name="Salamov A."/>
            <person name="Lipzen A."/>
            <person name="Mereny Z."/>
            <person name="Hegedus B."/>
            <person name="Baldrian P."/>
            <person name="Stursova M."/>
            <person name="Weitz H."/>
            <person name="Taylor A."/>
            <person name="Grigoriev I.V."/>
            <person name="Nagy L.G."/>
            <person name="Martin F."/>
            <person name="Kauserud H."/>
        </authorList>
    </citation>
    <scope>NUCLEOTIDE SEQUENCE</scope>
    <source>
        <strain evidence="1">CBHHK067</strain>
    </source>
</reference>
<evidence type="ECO:0000313" key="1">
    <source>
        <dbReference type="EMBL" id="KAJ7705432.1"/>
    </source>
</evidence>
<organism evidence="1 2">
    <name type="scientific">Mycena rosella</name>
    <name type="common">Pink bonnet</name>
    <name type="synonym">Agaricus rosellus</name>
    <dbReference type="NCBI Taxonomy" id="1033263"/>
    <lineage>
        <taxon>Eukaryota</taxon>
        <taxon>Fungi</taxon>
        <taxon>Dikarya</taxon>
        <taxon>Basidiomycota</taxon>
        <taxon>Agaricomycotina</taxon>
        <taxon>Agaricomycetes</taxon>
        <taxon>Agaricomycetidae</taxon>
        <taxon>Agaricales</taxon>
        <taxon>Marasmiineae</taxon>
        <taxon>Mycenaceae</taxon>
        <taxon>Mycena</taxon>
    </lineage>
</organism>
<keyword evidence="2" id="KW-1185">Reference proteome</keyword>
<dbReference type="Proteomes" id="UP001221757">
    <property type="component" value="Unassembled WGS sequence"/>
</dbReference>
<name>A0AAD7GUD9_MYCRO</name>